<dbReference type="InterPro" id="IPR005829">
    <property type="entry name" value="Sugar_transporter_CS"/>
</dbReference>
<dbReference type="Proteomes" id="UP000039865">
    <property type="component" value="Unassembled WGS sequence"/>
</dbReference>
<dbReference type="OMA" id="ETGWRWM"/>
<evidence type="ECO:0000256" key="5">
    <source>
        <dbReference type="ARBA" id="ARBA00022692"/>
    </source>
</evidence>
<evidence type="ECO:0000256" key="13">
    <source>
        <dbReference type="ARBA" id="ARBA00044710"/>
    </source>
</evidence>
<comment type="catalytic activity">
    <reaction evidence="10">
        <text>D-xylose(out) = D-xylose(in)</text>
        <dbReference type="Rhea" id="RHEA:78427"/>
        <dbReference type="ChEBI" id="CHEBI:53455"/>
    </reaction>
    <physiologicalReaction direction="left-to-right" evidence="10">
        <dbReference type="Rhea" id="RHEA:78428"/>
    </physiologicalReaction>
</comment>
<dbReference type="PANTHER" id="PTHR48020:SF12">
    <property type="entry name" value="PROTON MYO-INOSITOL COTRANSPORTER"/>
    <property type="match status" value="1"/>
</dbReference>
<gene>
    <name evidence="18" type="primary">Contig2087.g2244</name>
    <name evidence="18" type="ORF">STYLEM_10285</name>
</gene>
<evidence type="ECO:0000256" key="8">
    <source>
        <dbReference type="ARBA" id="ARBA00044637"/>
    </source>
</evidence>
<comment type="catalytic activity">
    <reaction evidence="12">
        <text>D-glucosamine(out) = D-glucosamine(in)</text>
        <dbReference type="Rhea" id="RHEA:78423"/>
        <dbReference type="ChEBI" id="CHEBI:58723"/>
    </reaction>
    <physiologicalReaction direction="left-to-right" evidence="12">
        <dbReference type="Rhea" id="RHEA:78424"/>
    </physiologicalReaction>
</comment>
<evidence type="ECO:0000313" key="19">
    <source>
        <dbReference type="Proteomes" id="UP000039865"/>
    </source>
</evidence>
<feature type="transmembrane region" description="Helical" evidence="16">
    <location>
        <begin position="115"/>
        <end position="138"/>
    </location>
</feature>
<dbReference type="PRINTS" id="PR00171">
    <property type="entry name" value="SUGRTRNSPORT"/>
</dbReference>
<comment type="subcellular location">
    <subcellularLocation>
        <location evidence="1">Membrane</location>
        <topology evidence="1">Multi-pass membrane protein</topology>
    </subcellularLocation>
</comment>
<feature type="transmembrane region" description="Helical" evidence="16">
    <location>
        <begin position="144"/>
        <end position="162"/>
    </location>
</feature>
<reference evidence="18 19" key="1">
    <citation type="submission" date="2014-06" db="EMBL/GenBank/DDBJ databases">
        <authorList>
            <person name="Swart Estienne"/>
        </authorList>
    </citation>
    <scope>NUCLEOTIDE SEQUENCE [LARGE SCALE GENOMIC DNA]</scope>
    <source>
        <strain evidence="18 19">130c</strain>
    </source>
</reference>
<dbReference type="EMBL" id="CCKQ01009764">
    <property type="protein sequence ID" value="CDW81272.1"/>
    <property type="molecule type" value="Genomic_DNA"/>
</dbReference>
<dbReference type="PROSITE" id="PS00216">
    <property type="entry name" value="SUGAR_TRANSPORT_1"/>
    <property type="match status" value="1"/>
</dbReference>
<dbReference type="PANTHER" id="PTHR48020">
    <property type="entry name" value="PROTON MYO-INOSITOL COTRANSPORTER"/>
    <property type="match status" value="1"/>
</dbReference>
<dbReference type="SUPFAM" id="SSF103473">
    <property type="entry name" value="MFS general substrate transporter"/>
    <property type="match status" value="1"/>
</dbReference>
<dbReference type="GO" id="GO:0022857">
    <property type="term" value="F:transmembrane transporter activity"/>
    <property type="evidence" value="ECO:0007669"/>
    <property type="project" value="InterPro"/>
</dbReference>
<keyword evidence="4 15" id="KW-0813">Transport</keyword>
<comment type="catalytic activity">
    <reaction evidence="11">
        <text>D-mannose(out) = D-mannose(in)</text>
        <dbReference type="Rhea" id="RHEA:78391"/>
        <dbReference type="ChEBI" id="CHEBI:4208"/>
    </reaction>
    <physiologicalReaction direction="left-to-right" evidence="11">
        <dbReference type="Rhea" id="RHEA:78392"/>
    </physiologicalReaction>
</comment>
<name>A0A078AIE4_STYLE</name>
<evidence type="ECO:0000256" key="15">
    <source>
        <dbReference type="RuleBase" id="RU003346"/>
    </source>
</evidence>
<feature type="transmembrane region" description="Helical" evidence="16">
    <location>
        <begin position="269"/>
        <end position="290"/>
    </location>
</feature>
<feature type="transmembrane region" description="Helical" evidence="16">
    <location>
        <begin position="86"/>
        <end position="103"/>
    </location>
</feature>
<feature type="transmembrane region" description="Helical" evidence="16">
    <location>
        <begin position="58"/>
        <end position="80"/>
    </location>
</feature>
<keyword evidence="5 16" id="KW-0812">Transmembrane</keyword>
<feature type="transmembrane region" description="Helical" evidence="16">
    <location>
        <begin position="26"/>
        <end position="46"/>
    </location>
</feature>
<evidence type="ECO:0000256" key="6">
    <source>
        <dbReference type="ARBA" id="ARBA00022989"/>
    </source>
</evidence>
<evidence type="ECO:0000256" key="1">
    <source>
        <dbReference type="ARBA" id="ARBA00004141"/>
    </source>
</evidence>
<accession>A0A078AIE4</accession>
<dbReference type="NCBIfam" id="TIGR00879">
    <property type="entry name" value="SP"/>
    <property type="match status" value="1"/>
</dbReference>
<evidence type="ECO:0000256" key="9">
    <source>
        <dbReference type="ARBA" id="ARBA00044648"/>
    </source>
</evidence>
<dbReference type="AlphaFoldDB" id="A0A078AIE4"/>
<dbReference type="OrthoDB" id="433512at2759"/>
<evidence type="ECO:0000256" key="14">
    <source>
        <dbReference type="ARBA" id="ARBA00044780"/>
    </source>
</evidence>
<dbReference type="PROSITE" id="PS00217">
    <property type="entry name" value="SUGAR_TRANSPORT_2"/>
    <property type="match status" value="1"/>
</dbReference>
<proteinExistence type="inferred from homology"/>
<comment type="catalytic activity">
    <reaction evidence="13">
        <text>D-fructose(out) = D-fructose(in)</text>
        <dbReference type="Rhea" id="RHEA:60372"/>
        <dbReference type="ChEBI" id="CHEBI:37721"/>
    </reaction>
    <physiologicalReaction direction="left-to-right" evidence="13">
        <dbReference type="Rhea" id="RHEA:60373"/>
    </physiologicalReaction>
</comment>
<evidence type="ECO:0000313" key="18">
    <source>
        <dbReference type="EMBL" id="CDW81272.1"/>
    </source>
</evidence>
<evidence type="ECO:0000256" key="4">
    <source>
        <dbReference type="ARBA" id="ARBA00022448"/>
    </source>
</evidence>
<evidence type="ECO:0000256" key="7">
    <source>
        <dbReference type="ARBA" id="ARBA00023136"/>
    </source>
</evidence>
<evidence type="ECO:0000256" key="11">
    <source>
        <dbReference type="ARBA" id="ARBA00044662"/>
    </source>
</evidence>
<comment type="subunit">
    <text evidence="3">Homodimer.</text>
</comment>
<feature type="transmembrane region" description="Helical" evidence="16">
    <location>
        <begin position="339"/>
        <end position="357"/>
    </location>
</feature>
<dbReference type="Pfam" id="PF00083">
    <property type="entry name" value="Sugar_tr"/>
    <property type="match status" value="1"/>
</dbReference>
<dbReference type="Gene3D" id="1.20.1250.20">
    <property type="entry name" value="MFS general substrate transporter like domains"/>
    <property type="match status" value="1"/>
</dbReference>
<evidence type="ECO:0000259" key="17">
    <source>
        <dbReference type="PROSITE" id="PS50850"/>
    </source>
</evidence>
<dbReference type="PROSITE" id="PS50850">
    <property type="entry name" value="MFS"/>
    <property type="match status" value="1"/>
</dbReference>
<dbReference type="InParanoid" id="A0A078AIE4"/>
<evidence type="ECO:0000256" key="12">
    <source>
        <dbReference type="ARBA" id="ARBA00044668"/>
    </source>
</evidence>
<keyword evidence="6 16" id="KW-1133">Transmembrane helix</keyword>
<comment type="similarity">
    <text evidence="2 15">Belongs to the major facilitator superfamily. Sugar transporter (TC 2.A.1.1) family.</text>
</comment>
<comment type="catalytic activity">
    <reaction evidence="9">
        <text>D-glucose(out) = D-glucose(in)</text>
        <dbReference type="Rhea" id="RHEA:60376"/>
        <dbReference type="ChEBI" id="CHEBI:4167"/>
    </reaction>
    <physiologicalReaction direction="left-to-right" evidence="9">
        <dbReference type="Rhea" id="RHEA:60377"/>
    </physiologicalReaction>
</comment>
<dbReference type="InterPro" id="IPR005828">
    <property type="entry name" value="MFS_sugar_transport-like"/>
</dbReference>
<sequence length="459" mass="50586">MHFSLKVGLEIKQQEAEEKKETTYNIGYTIVSLAQLGSAIGSLVAGPFADKYGRKITIIMADIFFTIGAVIMGVAPTIAILIVGRFLVGLGVGIAAMVVPVYLSEAAPTSIRGSLVTFNCLFITGGQFISYLICIALGNRWRWMLGLAATPAVIQLIGMLFMPETPVFLYKKGKKEIADKTLTRLYKPQYLEQKKMEVQKEVQSVLIESRDPFLTQIKALFTIYTRCIVLGAGLQFWQQFCGINTVMYFGPDILQKSGFGDESDPSSLLVASLPLAGMNALGTLIAIFYIDKLGRRYILIRMVPFIGFSLLIISLGLGLKGFGDELERDAGKWVSLTGILLYLAFFSISLGCTPWTINSEIYPLHLRGAGNSVSTTTNWVSNYLVSQFFLIVTKTTAGQVATFIAIALCCGFAWIFIYYLCPETKGKPIEQIVDELCPHAKNKSEEKQDLNSDQAHTQD</sequence>
<dbReference type="GO" id="GO:0016020">
    <property type="term" value="C:membrane"/>
    <property type="evidence" value="ECO:0007669"/>
    <property type="project" value="UniProtKB-SubCell"/>
</dbReference>
<feature type="transmembrane region" description="Helical" evidence="16">
    <location>
        <begin position="400"/>
        <end position="420"/>
    </location>
</feature>
<keyword evidence="7 16" id="KW-0472">Membrane</keyword>
<feature type="transmembrane region" description="Helical" evidence="16">
    <location>
        <begin position="297"/>
        <end position="319"/>
    </location>
</feature>
<keyword evidence="19" id="KW-1185">Reference proteome</keyword>
<protein>
    <recommendedName>
        <fullName evidence="14">Hexose transporter 1</fullName>
    </recommendedName>
</protein>
<organism evidence="18 19">
    <name type="scientific">Stylonychia lemnae</name>
    <name type="common">Ciliate</name>
    <dbReference type="NCBI Taxonomy" id="5949"/>
    <lineage>
        <taxon>Eukaryota</taxon>
        <taxon>Sar</taxon>
        <taxon>Alveolata</taxon>
        <taxon>Ciliophora</taxon>
        <taxon>Intramacronucleata</taxon>
        <taxon>Spirotrichea</taxon>
        <taxon>Stichotrichia</taxon>
        <taxon>Sporadotrichida</taxon>
        <taxon>Oxytrichidae</taxon>
        <taxon>Stylonychinae</taxon>
        <taxon>Stylonychia</taxon>
    </lineage>
</organism>
<evidence type="ECO:0000256" key="10">
    <source>
        <dbReference type="ARBA" id="ARBA00044656"/>
    </source>
</evidence>
<dbReference type="InterPro" id="IPR003663">
    <property type="entry name" value="Sugar/inositol_transpt"/>
</dbReference>
<dbReference type="InterPro" id="IPR020846">
    <property type="entry name" value="MFS_dom"/>
</dbReference>
<evidence type="ECO:0000256" key="16">
    <source>
        <dbReference type="SAM" id="Phobius"/>
    </source>
</evidence>
<evidence type="ECO:0000256" key="3">
    <source>
        <dbReference type="ARBA" id="ARBA00011738"/>
    </source>
</evidence>
<dbReference type="InterPro" id="IPR036259">
    <property type="entry name" value="MFS_trans_sf"/>
</dbReference>
<comment type="catalytic activity">
    <reaction evidence="8">
        <text>D-galactose(in) = D-galactose(out)</text>
        <dbReference type="Rhea" id="RHEA:34915"/>
        <dbReference type="ChEBI" id="CHEBI:4139"/>
    </reaction>
    <physiologicalReaction direction="right-to-left" evidence="8">
        <dbReference type="Rhea" id="RHEA:34917"/>
    </physiologicalReaction>
</comment>
<feature type="domain" description="Major facilitator superfamily (MFS) profile" evidence="17">
    <location>
        <begin position="1"/>
        <end position="425"/>
    </location>
</feature>
<dbReference type="InterPro" id="IPR050814">
    <property type="entry name" value="Myo-inositol_Transporter"/>
</dbReference>
<evidence type="ECO:0000256" key="2">
    <source>
        <dbReference type="ARBA" id="ARBA00010992"/>
    </source>
</evidence>